<keyword evidence="4 7" id="KW-0812">Transmembrane</keyword>
<dbReference type="PRINTS" id="PR00812">
    <property type="entry name" value="BCTERIALGSPF"/>
</dbReference>
<comment type="caution">
    <text evidence="9">The sequence shown here is derived from an EMBL/GenBank/DDBJ whole genome shotgun (WGS) entry which is preliminary data.</text>
</comment>
<dbReference type="Gene3D" id="1.20.81.30">
    <property type="entry name" value="Type II secretion system (T2SS), domain F"/>
    <property type="match status" value="2"/>
</dbReference>
<dbReference type="Pfam" id="PF00482">
    <property type="entry name" value="T2SSF"/>
    <property type="match status" value="2"/>
</dbReference>
<keyword evidence="3" id="KW-1003">Cell membrane</keyword>
<dbReference type="Proteomes" id="UP001595530">
    <property type="component" value="Unassembled WGS sequence"/>
</dbReference>
<feature type="domain" description="Type II secretion system protein GspF" evidence="8">
    <location>
        <begin position="67"/>
        <end position="190"/>
    </location>
</feature>
<keyword evidence="10" id="KW-1185">Reference proteome</keyword>
<dbReference type="PANTHER" id="PTHR30012:SF0">
    <property type="entry name" value="TYPE II SECRETION SYSTEM PROTEIN F-RELATED"/>
    <property type="match status" value="1"/>
</dbReference>
<reference evidence="10" key="1">
    <citation type="journal article" date="2019" name="Int. J. Syst. Evol. Microbiol.">
        <title>The Global Catalogue of Microorganisms (GCM) 10K type strain sequencing project: providing services to taxonomists for standard genome sequencing and annotation.</title>
        <authorList>
            <consortium name="The Broad Institute Genomics Platform"/>
            <consortium name="The Broad Institute Genome Sequencing Center for Infectious Disease"/>
            <person name="Wu L."/>
            <person name="Ma J."/>
        </authorList>
    </citation>
    <scope>NUCLEOTIDE SEQUENCE [LARGE SCALE GENOMIC DNA]</scope>
    <source>
        <strain evidence="10">KCTC 42986</strain>
    </source>
</reference>
<accession>A0ABV7F7S4</accession>
<sequence length="400" mass="42939">MQYEIRALSADHLMMHLTIDAYDEADARSQIEARGLFAAAVTPTRRPLFGTFGAKTGGAARLSLVLFSQELLALLNAGLSIVECLEALLEKEGSAALCTVLTRLLSGLRDGKRFSSVLAEQADLFPPLYVGIVRAAEGTSDLPQSLTRFIDYQQRIDSVRSKIISAAIYPLILLIVGGGVSLFLIAYVVPRFSEVYRGAGREMPWLSQLLLNWGQFAAAHTTLLLSAIGIGLSLLAVTLRHFFAHGGVVTLLAKIPGVGERTRIYELSRLYLTLGMLLEGGIPIVAAMETAIGIVSSGIKTGLQAASASIQSGAPLSSAFECNGLTTPISLRMLRVGERSGELGKMLTQSAAFYDGELSRWIDRFTRTFEPLLMAAIGLVVGTIVVLLYMPIFDLAGSLS</sequence>
<evidence type="ECO:0000256" key="1">
    <source>
        <dbReference type="ARBA" id="ARBA00004651"/>
    </source>
</evidence>
<dbReference type="InterPro" id="IPR003004">
    <property type="entry name" value="GspF/PilC"/>
</dbReference>
<evidence type="ECO:0000256" key="4">
    <source>
        <dbReference type="ARBA" id="ARBA00022692"/>
    </source>
</evidence>
<feature type="domain" description="Type II secretion system protein GspF" evidence="8">
    <location>
        <begin position="272"/>
        <end position="391"/>
    </location>
</feature>
<evidence type="ECO:0000313" key="9">
    <source>
        <dbReference type="EMBL" id="MFC3110111.1"/>
    </source>
</evidence>
<dbReference type="EMBL" id="JBHRTP010000069">
    <property type="protein sequence ID" value="MFC3110111.1"/>
    <property type="molecule type" value="Genomic_DNA"/>
</dbReference>
<protein>
    <submittedName>
        <fullName evidence="9">Type II secretion system F family protein</fullName>
    </submittedName>
</protein>
<feature type="transmembrane region" description="Helical" evidence="7">
    <location>
        <begin position="209"/>
        <end position="237"/>
    </location>
</feature>
<dbReference type="RefSeq" id="WP_390332473.1">
    <property type="nucleotide sequence ID" value="NZ_JBHRTP010000069.1"/>
</dbReference>
<evidence type="ECO:0000256" key="7">
    <source>
        <dbReference type="SAM" id="Phobius"/>
    </source>
</evidence>
<evidence type="ECO:0000256" key="5">
    <source>
        <dbReference type="ARBA" id="ARBA00022989"/>
    </source>
</evidence>
<evidence type="ECO:0000256" key="2">
    <source>
        <dbReference type="ARBA" id="ARBA00005745"/>
    </source>
</evidence>
<name>A0ABV7F7S4_9BURK</name>
<feature type="transmembrane region" description="Helical" evidence="7">
    <location>
        <begin position="163"/>
        <end position="189"/>
    </location>
</feature>
<evidence type="ECO:0000313" key="10">
    <source>
        <dbReference type="Proteomes" id="UP001595530"/>
    </source>
</evidence>
<keyword evidence="6 7" id="KW-0472">Membrane</keyword>
<keyword evidence="5 7" id="KW-1133">Transmembrane helix</keyword>
<organism evidence="9 10">
    <name type="scientific">Undibacterium arcticum</name>
    <dbReference type="NCBI Taxonomy" id="1762892"/>
    <lineage>
        <taxon>Bacteria</taxon>
        <taxon>Pseudomonadati</taxon>
        <taxon>Pseudomonadota</taxon>
        <taxon>Betaproteobacteria</taxon>
        <taxon>Burkholderiales</taxon>
        <taxon>Oxalobacteraceae</taxon>
        <taxon>Undibacterium</taxon>
    </lineage>
</organism>
<evidence type="ECO:0000256" key="6">
    <source>
        <dbReference type="ARBA" id="ARBA00023136"/>
    </source>
</evidence>
<comment type="subcellular location">
    <subcellularLocation>
        <location evidence="1">Cell membrane</location>
        <topology evidence="1">Multi-pass membrane protein</topology>
    </subcellularLocation>
</comment>
<proteinExistence type="inferred from homology"/>
<feature type="transmembrane region" description="Helical" evidence="7">
    <location>
        <begin position="372"/>
        <end position="392"/>
    </location>
</feature>
<gene>
    <name evidence="9" type="ORF">ACFOFO_19455</name>
</gene>
<dbReference type="PANTHER" id="PTHR30012">
    <property type="entry name" value="GENERAL SECRETION PATHWAY PROTEIN"/>
    <property type="match status" value="1"/>
</dbReference>
<evidence type="ECO:0000256" key="3">
    <source>
        <dbReference type="ARBA" id="ARBA00022475"/>
    </source>
</evidence>
<evidence type="ECO:0000259" key="8">
    <source>
        <dbReference type="Pfam" id="PF00482"/>
    </source>
</evidence>
<dbReference type="InterPro" id="IPR042094">
    <property type="entry name" value="T2SS_GspF_sf"/>
</dbReference>
<dbReference type="InterPro" id="IPR018076">
    <property type="entry name" value="T2SS_GspF_dom"/>
</dbReference>
<comment type="similarity">
    <text evidence="2">Belongs to the GSP F family.</text>
</comment>